<gene>
    <name evidence="6" type="ORF">MI149_22530</name>
</gene>
<dbReference type="Pfam" id="PF16197">
    <property type="entry name" value="KAsynt_C_assoc"/>
    <property type="match status" value="1"/>
</dbReference>
<name>A0ABY3TM84_9MYCO</name>
<dbReference type="SUPFAM" id="SSF55048">
    <property type="entry name" value="Probable ACP-binding domain of malonyl-CoA ACP transacylase"/>
    <property type="match status" value="1"/>
</dbReference>
<evidence type="ECO:0000313" key="7">
    <source>
        <dbReference type="Proteomes" id="UP001055337"/>
    </source>
</evidence>
<dbReference type="InterPro" id="IPR014043">
    <property type="entry name" value="Acyl_transferase_dom"/>
</dbReference>
<dbReference type="InterPro" id="IPR016039">
    <property type="entry name" value="Thiolase-like"/>
</dbReference>
<dbReference type="PROSITE" id="PS00012">
    <property type="entry name" value="PHOSPHOPANTETHEINE"/>
    <property type="match status" value="3"/>
</dbReference>
<dbReference type="PROSITE" id="PS50075">
    <property type="entry name" value="CARRIER"/>
    <property type="match status" value="3"/>
</dbReference>
<dbReference type="InterPro" id="IPR032821">
    <property type="entry name" value="PKS_assoc"/>
</dbReference>
<dbReference type="PANTHER" id="PTHR43074">
    <property type="entry name" value="OMEGA-3 POLYUNSATURATED FATTY ACID SYNTHASE PFAB-RELATED"/>
    <property type="match status" value="1"/>
</dbReference>
<dbReference type="Pfam" id="PF00550">
    <property type="entry name" value="PP-binding"/>
    <property type="match status" value="3"/>
</dbReference>
<evidence type="ECO:0000313" key="6">
    <source>
        <dbReference type="EMBL" id="ULN40413.1"/>
    </source>
</evidence>
<dbReference type="SMART" id="SM00827">
    <property type="entry name" value="PKS_AT"/>
    <property type="match status" value="1"/>
</dbReference>
<feature type="domain" description="Carrier" evidence="4">
    <location>
        <begin position="1122"/>
        <end position="1202"/>
    </location>
</feature>
<dbReference type="Pfam" id="PF00109">
    <property type="entry name" value="ketoacyl-synt"/>
    <property type="match status" value="1"/>
</dbReference>
<dbReference type="PANTHER" id="PTHR43074:SF1">
    <property type="entry name" value="BETA-KETOACYL SYNTHASE FAMILY PROTEIN-RELATED"/>
    <property type="match status" value="1"/>
</dbReference>
<dbReference type="SMART" id="SM00825">
    <property type="entry name" value="PKS_KS"/>
    <property type="match status" value="1"/>
</dbReference>
<evidence type="ECO:0000259" key="5">
    <source>
        <dbReference type="PROSITE" id="PS52004"/>
    </source>
</evidence>
<reference evidence="6" key="1">
    <citation type="submission" date="2022-08" db="EMBL/GenBank/DDBJ databases">
        <title>Whole genome sequencing of non-tuberculosis mycobacteria type-strains.</title>
        <authorList>
            <person name="Igarashi Y."/>
            <person name="Osugi A."/>
            <person name="Mitarai S."/>
        </authorList>
    </citation>
    <scope>NUCLEOTIDE SEQUENCE</scope>
    <source>
        <strain evidence="6">JCM 16369</strain>
    </source>
</reference>
<dbReference type="SUPFAM" id="SSF53901">
    <property type="entry name" value="Thiolase-like"/>
    <property type="match status" value="1"/>
</dbReference>
<evidence type="ECO:0000256" key="2">
    <source>
        <dbReference type="ARBA" id="ARBA00022553"/>
    </source>
</evidence>
<evidence type="ECO:0000256" key="3">
    <source>
        <dbReference type="ARBA" id="ARBA00022679"/>
    </source>
</evidence>
<feature type="domain" description="Carrier" evidence="4">
    <location>
        <begin position="1310"/>
        <end position="1390"/>
    </location>
</feature>
<dbReference type="EMBL" id="CP092362">
    <property type="protein sequence ID" value="ULN40413.1"/>
    <property type="molecule type" value="Genomic_DNA"/>
</dbReference>
<dbReference type="SUPFAM" id="SSF47336">
    <property type="entry name" value="ACP-like"/>
    <property type="match status" value="3"/>
</dbReference>
<keyword evidence="7" id="KW-1185">Reference proteome</keyword>
<feature type="domain" description="Carrier" evidence="4">
    <location>
        <begin position="1216"/>
        <end position="1296"/>
    </location>
</feature>
<dbReference type="InterPro" id="IPR052568">
    <property type="entry name" value="PKS-FAS_Synthase"/>
</dbReference>
<dbReference type="InterPro" id="IPR016036">
    <property type="entry name" value="Malonyl_transacylase_ACP-bd"/>
</dbReference>
<protein>
    <submittedName>
        <fullName evidence="6">Phosphopantetheine-binding protein</fullName>
    </submittedName>
</protein>
<dbReference type="InterPro" id="IPR006162">
    <property type="entry name" value="Ppantetheine_attach_site"/>
</dbReference>
<dbReference type="InterPro" id="IPR016035">
    <property type="entry name" value="Acyl_Trfase/lysoPLipase"/>
</dbReference>
<dbReference type="CDD" id="cd00833">
    <property type="entry name" value="PKS"/>
    <property type="match status" value="1"/>
</dbReference>
<proteinExistence type="predicted"/>
<dbReference type="PROSITE" id="PS52004">
    <property type="entry name" value="KS3_2"/>
    <property type="match status" value="1"/>
</dbReference>
<dbReference type="Proteomes" id="UP001055337">
    <property type="component" value="Chromosome"/>
</dbReference>
<dbReference type="InterPro" id="IPR014030">
    <property type="entry name" value="Ketoacyl_synth_N"/>
</dbReference>
<evidence type="ECO:0000256" key="1">
    <source>
        <dbReference type="ARBA" id="ARBA00022450"/>
    </source>
</evidence>
<keyword evidence="2" id="KW-0597">Phosphoprotein</keyword>
<evidence type="ECO:0000259" key="4">
    <source>
        <dbReference type="PROSITE" id="PS50075"/>
    </source>
</evidence>
<dbReference type="Pfam" id="PF00698">
    <property type="entry name" value="Acyl_transf_1"/>
    <property type="match status" value="1"/>
</dbReference>
<dbReference type="Gene3D" id="3.40.47.10">
    <property type="match status" value="1"/>
</dbReference>
<accession>A0ABY3TM84</accession>
<keyword evidence="1" id="KW-0596">Phosphopantetheine</keyword>
<dbReference type="InterPro" id="IPR036736">
    <property type="entry name" value="ACP-like_sf"/>
</dbReference>
<dbReference type="InterPro" id="IPR014031">
    <property type="entry name" value="Ketoacyl_synth_C"/>
</dbReference>
<sequence length="1537" mass="158662">MTDNTHQPSATPIAVVAMSAIYPGESGLDGFWRTITTGRDAIGDVPPSHWLIEDYYDADPKAPDRTYCKRGGFIDPVSFDPVKFGLPPNALPSTDTGQILALVAAKQLLDEVQRGGAAVDLDRVDVVLGVASTTELVVQMGSRMQRPIWRKALLENGLSESEADEICQDIADHYVPWQESTFPGLLGNVIAGRVANRLNLGGANFVTDAACASSLSALQSALHRLYLHESDVVLTGGVDALNDVMMYMCFSKTPAFSATGDCRPFSEGADGTIIGEGVGMVALKRLADAERDGDQIHAVIRGLGSSSDGRASSVYAPRSEGQAKALRRAYERAGYDPSTVELVEAHGTATKAGDVAEFAGLKSVFTDNSARIALGSVKSQIGHTKAAAGAAGLIKAVLALQHSTLPGTLKVDRPNPAMGIEDSPFYVNAKTRPWVRKGDQPRRASVSSFGFGGSNFHVTLEEYQGEHRAKRLRTLPSELVVLSAPSEAELGKRAAEIVAAARSGESLARIAFDAAEEFDASQHARAGLVATDTESLATLADRLHVALADGKAAELKDANIAVGVGPAREGKTAFLFPGQGSQYVGMGGDLALAFPEALAVWDGLEGDLADLPKVVFPEPVFDAAALDAQKTELTAMANAQPAIAATSLAQLALLDLLGVSASAAAGHSFGEVTALAAAGVLPTESLVETARTRGTLMNEAGQGKDGAMLAVTATADDVRALLATQPDSASLVIANDNAPTQVVLAGYETDIAWAQTAAKAKGWTAVRLPVASAFHSEIVAASSAPLTAYLKTLKIGQPNFPVYANATAQVYSEDVATQLGDQVQQVVRFREMIEAMARDGVTRFIEVGPSRVLTGLVGKILGNSAHLAVALDDPKADGLRGWHRGLAALAADGVTLDLAALFDHYAEPVKFVPPPKHAVKVGGANLGKPYPPVDGKVSITAKRTRVSAPAAAAAVAPAVAAPAPAVQRMDAPAVQTPVSQQPAPAPVVQQSPVAPQQVEIQAEFIEAPLSGDVWSIIDSIQKETAEQHQRYMDVMTESHQAFLDMSTQMMAQIVGNSATVAQAPNVAPQPVVAPVAAAPVSAPPVAVTPMAPPPVVEPVVAAAPAPVVAAPVAAPVPTPVAAPAVAAGDVVLSIVSEKTGYPVDMLGLGMEMEAELGIDSIKQVEILAALQAKFPGAPEIPASELANLRTLQDVVDTVAGFAGSAPVAPVTAAPAAPAVDAGDVVLSIVSEKTGYPVDMLGLGMEMEAELGIDSIKQVEILAALQAKFPGAPEIPASELANLRTLQDVVDTVAGFATPAPVAPVTAAPAAPAVDAGDVVLSIVSEKTGYPVDMLGLGMEMEAELGIDSIKQVEILAALQAKFPGAPEIPASELANLRTLQDVVATVAGFASGGRAEQPAAVQHSAPVTSAPVGLSCTEAELRAAPPTGLAMAGLRDGVVLITREDSAFADALQAALTARGVNAHAVDDVPADAGAVISLAPLAAAHTPEDCVAMHLRAFHAARSVARSNAATRSSLRCSRRGPGSSLPTCRLVSRAW</sequence>
<dbReference type="InterPro" id="IPR020841">
    <property type="entry name" value="PKS_Beta-ketoAc_synthase_dom"/>
</dbReference>
<keyword evidence="3" id="KW-0808">Transferase</keyword>
<dbReference type="InterPro" id="IPR001227">
    <property type="entry name" value="Ac_transferase_dom_sf"/>
</dbReference>
<feature type="domain" description="Ketosynthase family 3 (KS3)" evidence="5">
    <location>
        <begin position="10"/>
        <end position="462"/>
    </location>
</feature>
<dbReference type="Gene3D" id="3.40.366.10">
    <property type="entry name" value="Malonyl-Coenzyme A Acyl Carrier Protein, domain 2"/>
    <property type="match status" value="1"/>
</dbReference>
<dbReference type="Gene3D" id="3.30.70.250">
    <property type="entry name" value="Malonyl-CoA ACP transacylase, ACP-binding"/>
    <property type="match status" value="1"/>
</dbReference>
<dbReference type="RefSeq" id="WP_240177207.1">
    <property type="nucleotide sequence ID" value="NZ_CP092362.2"/>
</dbReference>
<dbReference type="Gene3D" id="1.10.1200.10">
    <property type="entry name" value="ACP-like"/>
    <property type="match status" value="3"/>
</dbReference>
<dbReference type="SUPFAM" id="SSF52151">
    <property type="entry name" value="FabD/lysophospholipase-like"/>
    <property type="match status" value="1"/>
</dbReference>
<organism evidence="6 7">
    <name type="scientific">Mycolicibacterium crocinum</name>
    <dbReference type="NCBI Taxonomy" id="388459"/>
    <lineage>
        <taxon>Bacteria</taxon>
        <taxon>Bacillati</taxon>
        <taxon>Actinomycetota</taxon>
        <taxon>Actinomycetes</taxon>
        <taxon>Mycobacteriales</taxon>
        <taxon>Mycobacteriaceae</taxon>
        <taxon>Mycolicibacterium</taxon>
    </lineage>
</organism>
<dbReference type="Pfam" id="PF02801">
    <property type="entry name" value="Ketoacyl-synt_C"/>
    <property type="match status" value="1"/>
</dbReference>
<dbReference type="InterPro" id="IPR009081">
    <property type="entry name" value="PP-bd_ACP"/>
</dbReference>